<dbReference type="Gene3D" id="3.40.50.1450">
    <property type="entry name" value="HybD-like"/>
    <property type="match status" value="1"/>
</dbReference>
<dbReference type="EMBL" id="CP120733">
    <property type="protein sequence ID" value="WFD12262.1"/>
    <property type="molecule type" value="Genomic_DNA"/>
</dbReference>
<proteinExistence type="inferred from homology"/>
<evidence type="ECO:0000256" key="3">
    <source>
        <dbReference type="ARBA" id="ARBA00022750"/>
    </source>
</evidence>
<keyword evidence="2 5" id="KW-0645">Protease</keyword>
<dbReference type="NCBIfam" id="TIGR00072">
    <property type="entry name" value="hydrog_prot"/>
    <property type="match status" value="1"/>
</dbReference>
<dbReference type="PANTHER" id="PTHR30302:SF1">
    <property type="entry name" value="HYDROGENASE 2 MATURATION PROTEASE"/>
    <property type="match status" value="1"/>
</dbReference>
<name>A0ABY8EH28_9FIRM</name>
<comment type="similarity">
    <text evidence="1">Belongs to the peptidase A31 family.</text>
</comment>
<reference evidence="5 6" key="1">
    <citation type="submission" date="2023-03" db="EMBL/GenBank/DDBJ databases">
        <title>Complete genome sequence of Tepidibacter sp. SWIR-1, isolated from a deep-sea hydrothermal vent.</title>
        <authorList>
            <person name="Li X."/>
        </authorList>
    </citation>
    <scope>NUCLEOTIDE SEQUENCE [LARGE SCALE GENOMIC DNA]</scope>
    <source>
        <strain evidence="5 6">SWIR-1</strain>
    </source>
</reference>
<dbReference type="InterPro" id="IPR000671">
    <property type="entry name" value="Peptidase_A31"/>
</dbReference>
<dbReference type="SUPFAM" id="SSF53163">
    <property type="entry name" value="HybD-like"/>
    <property type="match status" value="1"/>
</dbReference>
<evidence type="ECO:0000256" key="1">
    <source>
        <dbReference type="ARBA" id="ARBA00006814"/>
    </source>
</evidence>
<evidence type="ECO:0000256" key="4">
    <source>
        <dbReference type="ARBA" id="ARBA00022801"/>
    </source>
</evidence>
<evidence type="ECO:0000256" key="2">
    <source>
        <dbReference type="ARBA" id="ARBA00022670"/>
    </source>
</evidence>
<dbReference type="GO" id="GO:0008233">
    <property type="term" value="F:peptidase activity"/>
    <property type="evidence" value="ECO:0007669"/>
    <property type="project" value="UniProtKB-KW"/>
</dbReference>
<dbReference type="Pfam" id="PF01750">
    <property type="entry name" value="HycI"/>
    <property type="match status" value="1"/>
</dbReference>
<dbReference type="PRINTS" id="PR00446">
    <property type="entry name" value="HYDRGNUPTAKE"/>
</dbReference>
<gene>
    <name evidence="5" type="ORF">P4S50_09295</name>
</gene>
<keyword evidence="4" id="KW-0378">Hydrolase</keyword>
<keyword evidence="3" id="KW-0064">Aspartyl protease</keyword>
<accession>A0ABY8EH28</accession>
<evidence type="ECO:0000313" key="5">
    <source>
        <dbReference type="EMBL" id="WFD12262.1"/>
    </source>
</evidence>
<sequence length="156" mass="17028">MKKIAVLGIGNILLRDDGIGVHIINELQNQNLNSNVELIDGGTCILDLLGVFVENNKVIVVDSLKGGHLPGTIYKVPPQELGNYIKANSSLHDVQVLDILKSANLMGHFPEVIIVGIEPEEIFFDLNLSDTVKEQIPKIIEVVKEEIDKGIGEINA</sequence>
<dbReference type="RefSeq" id="WP_277734581.1">
    <property type="nucleotide sequence ID" value="NZ_CP120733.1"/>
</dbReference>
<keyword evidence="6" id="KW-1185">Reference proteome</keyword>
<dbReference type="GO" id="GO:0006508">
    <property type="term" value="P:proteolysis"/>
    <property type="evidence" value="ECO:0007669"/>
    <property type="project" value="UniProtKB-KW"/>
</dbReference>
<organism evidence="5 6">
    <name type="scientific">Tepidibacter hydrothermalis</name>
    <dbReference type="NCBI Taxonomy" id="3036126"/>
    <lineage>
        <taxon>Bacteria</taxon>
        <taxon>Bacillati</taxon>
        <taxon>Bacillota</taxon>
        <taxon>Clostridia</taxon>
        <taxon>Peptostreptococcales</taxon>
        <taxon>Peptostreptococcaceae</taxon>
        <taxon>Tepidibacter</taxon>
    </lineage>
</organism>
<dbReference type="PANTHER" id="PTHR30302">
    <property type="entry name" value="HYDROGENASE 1 MATURATION PROTEASE"/>
    <property type="match status" value="1"/>
</dbReference>
<protein>
    <submittedName>
        <fullName evidence="5">Hydrogenase maturation protease</fullName>
    </submittedName>
</protein>
<dbReference type="InterPro" id="IPR023430">
    <property type="entry name" value="Pept_HybD-like_dom_sf"/>
</dbReference>
<dbReference type="Proteomes" id="UP001222800">
    <property type="component" value="Chromosome"/>
</dbReference>
<evidence type="ECO:0000313" key="6">
    <source>
        <dbReference type="Proteomes" id="UP001222800"/>
    </source>
</evidence>